<accession>A0ABN8SP62</accession>
<dbReference type="EMBL" id="CALNXI010003303">
    <property type="protein sequence ID" value="CAH3192826.1"/>
    <property type="molecule type" value="Genomic_DNA"/>
</dbReference>
<name>A0ABN8SP62_9CNID</name>
<protein>
    <submittedName>
        <fullName evidence="2">Uncharacterized protein</fullName>
    </submittedName>
</protein>
<reference evidence="2 3" key="1">
    <citation type="submission" date="2022-05" db="EMBL/GenBank/DDBJ databases">
        <authorList>
            <consortium name="Genoscope - CEA"/>
            <person name="William W."/>
        </authorList>
    </citation>
    <scope>NUCLEOTIDE SEQUENCE [LARGE SCALE GENOMIC DNA]</scope>
</reference>
<evidence type="ECO:0000256" key="1">
    <source>
        <dbReference type="SAM" id="MobiDB-lite"/>
    </source>
</evidence>
<gene>
    <name evidence="2" type="ORF">PEVE_00024693</name>
</gene>
<dbReference type="PANTHER" id="PTHR46704">
    <property type="entry name" value="CXC DOMAIN-CONTAINING PROTEIN-RELATED"/>
    <property type="match status" value="1"/>
</dbReference>
<keyword evidence="3" id="KW-1185">Reference proteome</keyword>
<comment type="caution">
    <text evidence="2">The sequence shown here is derived from an EMBL/GenBank/DDBJ whole genome shotgun (WGS) entry which is preliminary data.</text>
</comment>
<sequence>MKRKANNTNGQEPFQKKPALRCILHTSGINHGDFTSLSNVKGSATEKLYQLHNIRDRRLMEPQDSPNRMEDVCIQIPENLEGANLEAIGYHRGCYQKFTKNKDRLKSGITANDKAATTARSPRKSSSSSTTRLFPPECIFCEKLEIKSYWKKEQCSKFPMFKDKDGTLKEPTWKQIEPRALELGDSRLHRKVQGEDLFAREAQFHPSCRNSFNLKYANYLRDTARATKFEQSESDQDRKASAHLKAFTAVLDFLQDCVIGQKKVVLLSSLRLLYIQELEKNGFANPEYRGEKLKARLENHEIHERIAFVNVNPGDKGCITYNLVYSATMSVAEAVAFAYKLGSKDKYEDVALLLRSSIQQAFKDSEPLPWPPSADDLEVKSSDELLPSDLLKFLNYVISGYADVERCEKTRRIVLSIGQDICRAVTRGEWKLSKHILLCTTVRHLYRSKQLTTILSRLGHCETYDFGLEIETALAKALDEVSTTLTPQIVTGEGNEVFHLEWDNLNKITTNIHGSNVVNSTGGIMIQEVKPGFAVSNKERTLPIYKRNTTRSLNVDAPETLAPLHIYNRVGPKFPEGAAFTPPAINIGVFSKCVQEYQIWSLARVVGSSGEKQLVPGFGGFISATGVKPNRKSTIDYFTPINEPFTEFSVIKELLRRSEEATNEVGQAYVLNTFDLGGCMKALPLIWKFPEQYKKHVVIPGPFHTGMNYLGMVTGNKCKGSGYSEILLEAELVTTGCLNSVLKGKAYAKALFCLKTVSEAMQRLLFERFAEEEDVEANSPVPLLNLVQNCNRENLDLVSQDPATLTILEKYTTYEDRVRNGHLGKTATFWMSVIEHARLIFMLQYAVKTNNFHLFHKCNGDMADLFFAYDGPNYSRYLVWLDMFLTNIDKSHPGAKELLMKGGIAVARSLIPGALSAVDKTMEETFMKFSKSAGGFVGLFSMFGAYQRWCRTTSTRAQYFEKMLDMCGLIDDSDCPKAGKHRELERAEIKKSEDAVQRTMSAVRNFTNPFSIPDKDHLYSLASGAPVSVEVEIDVLRAEALGKEAKKAFIQDRFVNGSPETHFFEPISKQKLKTMEDSSKTVKLTASQGKVIQYREQSDLAFMLLIKSQCLDEPIDIGELMSYSLTPVPHSLGTPDGFFNKTNKAAMLHYLIDDTPEEVVVPANSMYIQDGNALFHALKNLPPTFGEICLKVLDQMVAKTNFVFSTDSYHPDSIKSQERLRRGFSQRYIVDGQATRKPVDFKLFLANEDNKLQLCQLLLRVWGSKAAASRLEKCGSAVAVVEGKAYQLETIEGDVMMREIEELKSNQEETDTRVVLYLNYAVKLGYKSAVVRTPDSDIFFILLHYAHSIPITIYLDTGSGKHRQVINISELAESKGAEYCTALLGLYVFTGEDVTSAFKGKGKVGPLKKLQKNPRYHDTFRKLGDKWLVDEELIDELEAFTCLIYGQTREKSVNSVRSIMLKKMVGENEELSMRSKVDLSRLPPCRDNLVPHIDRVNYRIANYKRAHQAIFWRPNPYESRQGWEKTEEGVLEPVWSCGPILPPSLVDLLEKTAEEMEDVADEEGQEIEYEELLSDDE</sequence>
<proteinExistence type="predicted"/>
<feature type="region of interest" description="Disordered" evidence="1">
    <location>
        <begin position="1556"/>
        <end position="1577"/>
    </location>
</feature>
<dbReference type="PANTHER" id="PTHR46704:SF1">
    <property type="entry name" value="TELOMERE LENGTH REGULATION PROTEIN TEL2 HOMOLOG"/>
    <property type="match status" value="1"/>
</dbReference>
<evidence type="ECO:0000313" key="3">
    <source>
        <dbReference type="Proteomes" id="UP001159427"/>
    </source>
</evidence>
<evidence type="ECO:0000313" key="2">
    <source>
        <dbReference type="EMBL" id="CAH3192826.1"/>
    </source>
</evidence>
<feature type="compositionally biased region" description="Low complexity" evidence="1">
    <location>
        <begin position="115"/>
        <end position="131"/>
    </location>
</feature>
<feature type="region of interest" description="Disordered" evidence="1">
    <location>
        <begin position="109"/>
        <end position="131"/>
    </location>
</feature>
<organism evidence="2 3">
    <name type="scientific">Porites evermanni</name>
    <dbReference type="NCBI Taxonomy" id="104178"/>
    <lineage>
        <taxon>Eukaryota</taxon>
        <taxon>Metazoa</taxon>
        <taxon>Cnidaria</taxon>
        <taxon>Anthozoa</taxon>
        <taxon>Hexacorallia</taxon>
        <taxon>Scleractinia</taxon>
        <taxon>Fungiina</taxon>
        <taxon>Poritidae</taxon>
        <taxon>Porites</taxon>
    </lineage>
</organism>
<dbReference type="Proteomes" id="UP001159427">
    <property type="component" value="Unassembled WGS sequence"/>
</dbReference>